<comment type="caution">
    <text evidence="11">The sequence shown here is derived from an EMBL/GenBank/DDBJ whole genome shotgun (WGS) entry which is preliminary data.</text>
</comment>
<dbReference type="Proteomes" id="UP000266305">
    <property type="component" value="Unassembled WGS sequence"/>
</dbReference>
<keyword evidence="6 9" id="KW-1133">Transmembrane helix</keyword>
<evidence type="ECO:0000313" key="11">
    <source>
        <dbReference type="EMBL" id="RHZ98815.1"/>
    </source>
</evidence>
<keyword evidence="3" id="KW-1003">Cell membrane</keyword>
<gene>
    <name evidence="11" type="ORF">D1114_01635</name>
</gene>
<dbReference type="AlphaFoldDB" id="A0AAX1URQ1"/>
<dbReference type="GO" id="GO:0005886">
    <property type="term" value="C:plasma membrane"/>
    <property type="evidence" value="ECO:0007669"/>
    <property type="project" value="UniProtKB-SubCell"/>
</dbReference>
<sequence length="172" mass="19565">MIERLLYRMSRLLMLVASVGLILMMVQTVVDVIADNFFGKPIAGNLEIISVYHMVLVVFLPIAMVEWKHENIQVDLFYLMMPPWAQRASLALGYLICAIFFAILARQTWIDAVASWRKNELMMAAVYVLVWPAKFILPVGFGAITLVCLRHFLRSFTAPLSTFAPETTETHV</sequence>
<dbReference type="InterPro" id="IPR055348">
    <property type="entry name" value="DctQ"/>
</dbReference>
<dbReference type="RefSeq" id="WP_089256584.1">
    <property type="nucleotide sequence ID" value="NZ_QWGP01000001.1"/>
</dbReference>
<keyword evidence="5 9" id="KW-0812">Transmembrane</keyword>
<dbReference type="InterPro" id="IPR007387">
    <property type="entry name" value="TRAP_DctQ"/>
</dbReference>
<dbReference type="PANTHER" id="PTHR35011">
    <property type="entry name" value="2,3-DIKETO-L-GULONATE TRAP TRANSPORTER SMALL PERMEASE PROTEIN YIAM"/>
    <property type="match status" value="1"/>
</dbReference>
<feature type="domain" description="Tripartite ATP-independent periplasmic transporters DctQ component" evidence="10">
    <location>
        <begin position="24"/>
        <end position="157"/>
    </location>
</feature>
<dbReference type="GO" id="GO:0022857">
    <property type="term" value="F:transmembrane transporter activity"/>
    <property type="evidence" value="ECO:0007669"/>
    <property type="project" value="UniProtKB-UniRule"/>
</dbReference>
<name>A0AAX1URQ1_CERSP</name>
<comment type="subunit">
    <text evidence="9">The complex comprises the extracytoplasmic solute receptor protein and the two transmembrane proteins.</text>
</comment>
<keyword evidence="7 9" id="KW-0472">Membrane</keyword>
<dbReference type="GO" id="GO:0015740">
    <property type="term" value="P:C4-dicarboxylate transport"/>
    <property type="evidence" value="ECO:0007669"/>
    <property type="project" value="TreeGrafter"/>
</dbReference>
<evidence type="ECO:0000256" key="7">
    <source>
        <dbReference type="ARBA" id="ARBA00023136"/>
    </source>
</evidence>
<reference evidence="11 12" key="1">
    <citation type="submission" date="2018-08" db="EMBL/GenBank/DDBJ databases">
        <title>Draft genome sequence of Rhodobacter sphaeroides FY.</title>
        <authorList>
            <person name="Rayyan A."/>
            <person name="Meyer T.E."/>
            <person name="Kyndt J.A."/>
        </authorList>
    </citation>
    <scope>NUCLEOTIDE SEQUENCE [LARGE SCALE GENOMIC DNA]</scope>
    <source>
        <strain evidence="11 12">FY</strain>
    </source>
</reference>
<evidence type="ECO:0000313" key="12">
    <source>
        <dbReference type="Proteomes" id="UP000266305"/>
    </source>
</evidence>
<evidence type="ECO:0000256" key="6">
    <source>
        <dbReference type="ARBA" id="ARBA00022989"/>
    </source>
</evidence>
<evidence type="ECO:0000256" key="8">
    <source>
        <dbReference type="ARBA" id="ARBA00038436"/>
    </source>
</evidence>
<keyword evidence="2 9" id="KW-0813">Transport</keyword>
<feature type="transmembrane region" description="Helical" evidence="9">
    <location>
        <begin position="12"/>
        <end position="30"/>
    </location>
</feature>
<feature type="transmembrane region" description="Helical" evidence="9">
    <location>
        <begin position="125"/>
        <end position="149"/>
    </location>
</feature>
<organism evidence="11 12">
    <name type="scientific">Cereibacter sphaeroides</name>
    <name type="common">Rhodobacter sphaeroides</name>
    <dbReference type="NCBI Taxonomy" id="1063"/>
    <lineage>
        <taxon>Bacteria</taxon>
        <taxon>Pseudomonadati</taxon>
        <taxon>Pseudomonadota</taxon>
        <taxon>Alphaproteobacteria</taxon>
        <taxon>Rhodobacterales</taxon>
        <taxon>Paracoccaceae</taxon>
        <taxon>Cereibacter</taxon>
    </lineage>
</organism>
<proteinExistence type="inferred from homology"/>
<evidence type="ECO:0000256" key="9">
    <source>
        <dbReference type="RuleBase" id="RU369079"/>
    </source>
</evidence>
<comment type="function">
    <text evidence="9">Part of the tripartite ATP-independent periplasmic (TRAP) transport system.</text>
</comment>
<comment type="subcellular location">
    <subcellularLocation>
        <location evidence="1 9">Cell inner membrane</location>
        <topology evidence="1 9">Multi-pass membrane protein</topology>
    </subcellularLocation>
</comment>
<evidence type="ECO:0000256" key="1">
    <source>
        <dbReference type="ARBA" id="ARBA00004429"/>
    </source>
</evidence>
<feature type="transmembrane region" description="Helical" evidence="9">
    <location>
        <begin position="50"/>
        <end position="67"/>
    </location>
</feature>
<dbReference type="Pfam" id="PF04290">
    <property type="entry name" value="DctQ"/>
    <property type="match status" value="1"/>
</dbReference>
<dbReference type="PANTHER" id="PTHR35011:SF10">
    <property type="entry name" value="TRAP TRANSPORTER SMALL PERMEASE PROTEIN"/>
    <property type="match status" value="1"/>
</dbReference>
<feature type="transmembrane region" description="Helical" evidence="9">
    <location>
        <begin position="88"/>
        <end position="105"/>
    </location>
</feature>
<evidence type="ECO:0000256" key="3">
    <source>
        <dbReference type="ARBA" id="ARBA00022475"/>
    </source>
</evidence>
<keyword evidence="4 9" id="KW-0997">Cell inner membrane</keyword>
<evidence type="ECO:0000256" key="4">
    <source>
        <dbReference type="ARBA" id="ARBA00022519"/>
    </source>
</evidence>
<evidence type="ECO:0000256" key="2">
    <source>
        <dbReference type="ARBA" id="ARBA00022448"/>
    </source>
</evidence>
<evidence type="ECO:0000259" key="10">
    <source>
        <dbReference type="Pfam" id="PF04290"/>
    </source>
</evidence>
<accession>A0AAX1URQ1</accession>
<protein>
    <recommendedName>
        <fullName evidence="9">TRAP transporter small permease protein</fullName>
    </recommendedName>
</protein>
<comment type="similarity">
    <text evidence="8 9">Belongs to the TRAP transporter small permease family.</text>
</comment>
<dbReference type="EMBL" id="QWGP01000001">
    <property type="protein sequence ID" value="RHZ98815.1"/>
    <property type="molecule type" value="Genomic_DNA"/>
</dbReference>
<evidence type="ECO:0000256" key="5">
    <source>
        <dbReference type="ARBA" id="ARBA00022692"/>
    </source>
</evidence>